<dbReference type="InterPro" id="IPR012347">
    <property type="entry name" value="Ferritin-like"/>
</dbReference>
<dbReference type="PANTHER" id="PTHR38593:SF1">
    <property type="entry name" value="BLR2558 PROTEIN"/>
    <property type="match status" value="1"/>
</dbReference>
<dbReference type="PATRIC" id="fig|1492738.3.peg.1353"/>
<protein>
    <submittedName>
        <fullName evidence="3">Membrane protein</fullName>
    </submittedName>
</protein>
<evidence type="ECO:0000256" key="1">
    <source>
        <dbReference type="SAM" id="SignalP"/>
    </source>
</evidence>
<sequence length="196" mass="22032">MKNLFTVRKSFLIAGLIALTFISCKDAAKPEDTKDAAEEINETKFEEVDSKEDQASFFVDIAEINLTEIESAKLAQEKATHPEVKKFAAMLVTEHAKASNELKMLADSKQITLPTSLTDKGKNEYDQLNKKTGHDFDKKFIDEVINGHEKAIKKLEDASTDNDNDQNAKTWASTQITALTKHLQEAKMIKEKLDKK</sequence>
<keyword evidence="4" id="KW-1185">Reference proteome</keyword>
<gene>
    <name evidence="3" type="ORF">FEM21_13610</name>
</gene>
<dbReference type="AlphaFoldDB" id="A0A066WSB9"/>
<dbReference type="STRING" id="1492738.FEM21_13610"/>
<feature type="chain" id="PRO_5001634094" evidence="1">
    <location>
        <begin position="28"/>
        <end position="196"/>
    </location>
</feature>
<reference evidence="3 4" key="1">
    <citation type="submission" date="2014-05" db="EMBL/GenBank/DDBJ databases">
        <title>Genome Sequence of Flavobacterium sp. EM1321.</title>
        <authorList>
            <person name="Shin S.-K."/>
            <person name="Yi H."/>
        </authorList>
    </citation>
    <scope>NUCLEOTIDE SEQUENCE [LARGE SCALE GENOMIC DNA]</scope>
    <source>
        <strain evidence="3 4">EM1321</strain>
    </source>
</reference>
<dbReference type="PANTHER" id="PTHR38593">
    <property type="entry name" value="BLR2558 PROTEIN"/>
    <property type="match status" value="1"/>
</dbReference>
<evidence type="ECO:0000313" key="4">
    <source>
        <dbReference type="Proteomes" id="UP000027064"/>
    </source>
</evidence>
<dbReference type="Pfam" id="PF13628">
    <property type="entry name" value="DUF4142"/>
    <property type="match status" value="1"/>
</dbReference>
<keyword evidence="1" id="KW-0732">Signal</keyword>
<dbReference type="RefSeq" id="WP_051627522.1">
    <property type="nucleotide sequence ID" value="NZ_JNCA01000013.1"/>
</dbReference>
<evidence type="ECO:0000313" key="3">
    <source>
        <dbReference type="EMBL" id="KDN55478.1"/>
    </source>
</evidence>
<feature type="domain" description="DUF4142" evidence="2">
    <location>
        <begin position="54"/>
        <end position="188"/>
    </location>
</feature>
<dbReference type="InterPro" id="IPR025419">
    <property type="entry name" value="DUF4142"/>
</dbReference>
<organism evidence="3 4">
    <name type="scientific">Flavobacterium seoulense</name>
    <dbReference type="NCBI Taxonomy" id="1492738"/>
    <lineage>
        <taxon>Bacteria</taxon>
        <taxon>Pseudomonadati</taxon>
        <taxon>Bacteroidota</taxon>
        <taxon>Flavobacteriia</taxon>
        <taxon>Flavobacteriales</taxon>
        <taxon>Flavobacteriaceae</taxon>
        <taxon>Flavobacterium</taxon>
    </lineage>
</organism>
<dbReference type="eggNOG" id="COG3652">
    <property type="taxonomic scope" value="Bacteria"/>
</dbReference>
<dbReference type="Gene3D" id="1.20.1260.10">
    <property type="match status" value="1"/>
</dbReference>
<dbReference type="OrthoDB" id="883203at2"/>
<dbReference type="Proteomes" id="UP000027064">
    <property type="component" value="Unassembled WGS sequence"/>
</dbReference>
<dbReference type="EMBL" id="JNCA01000013">
    <property type="protein sequence ID" value="KDN55478.1"/>
    <property type="molecule type" value="Genomic_DNA"/>
</dbReference>
<accession>A0A066WSB9</accession>
<proteinExistence type="predicted"/>
<feature type="signal peptide" evidence="1">
    <location>
        <begin position="1"/>
        <end position="27"/>
    </location>
</feature>
<name>A0A066WSB9_9FLAO</name>
<evidence type="ECO:0000259" key="2">
    <source>
        <dbReference type="Pfam" id="PF13628"/>
    </source>
</evidence>
<comment type="caution">
    <text evidence="3">The sequence shown here is derived from an EMBL/GenBank/DDBJ whole genome shotgun (WGS) entry which is preliminary data.</text>
</comment>
<dbReference type="PROSITE" id="PS51257">
    <property type="entry name" value="PROKAR_LIPOPROTEIN"/>
    <property type="match status" value="1"/>
</dbReference>